<evidence type="ECO:0000313" key="1">
    <source>
        <dbReference type="EMBL" id="EQB62400.1"/>
    </source>
</evidence>
<accession>T0MN39</accession>
<name>T0MN39_9MICR</name>
<keyword evidence="2" id="KW-1185">Reference proteome</keyword>
<sequence>MGLISSIDDLIECIHKDLKISNKNLTLDDYDKMIEEIPNYKKYIKKFGNEDFCEQFKEFQKEFEEMETFNAKNENENLKRTLKILVD</sequence>
<dbReference type="HOGENOM" id="CLU_2483928_0_0_1"/>
<dbReference type="Proteomes" id="UP000053780">
    <property type="component" value="Unassembled WGS sequence"/>
</dbReference>
<evidence type="ECO:0000313" key="2">
    <source>
        <dbReference type="Proteomes" id="UP000053780"/>
    </source>
</evidence>
<protein>
    <submittedName>
        <fullName evidence="1">Uncharacterized protein</fullName>
    </submittedName>
</protein>
<reference evidence="1 2" key="1">
    <citation type="journal article" date="2013" name="BMC Genomics">
        <title>Genome sequencing and comparative genomics of honey bee microsporidia, Nosema apis reveal novel insights into host-parasite interactions.</title>
        <authorList>
            <person name="Chen Yp."/>
            <person name="Pettis J.S."/>
            <person name="Zhao Y."/>
            <person name="Liu X."/>
            <person name="Tallon L.J."/>
            <person name="Sadzewicz L.D."/>
            <person name="Li R."/>
            <person name="Zheng H."/>
            <person name="Huang S."/>
            <person name="Zhang X."/>
            <person name="Hamilton M.C."/>
            <person name="Pernal S.F."/>
            <person name="Melathopoulos A.P."/>
            <person name="Yan X."/>
            <person name="Evans J.D."/>
        </authorList>
    </citation>
    <scope>NUCLEOTIDE SEQUENCE [LARGE SCALE GENOMIC DNA]</scope>
    <source>
        <strain evidence="1 2">BRL 01</strain>
    </source>
</reference>
<dbReference type="EMBL" id="KE646838">
    <property type="protein sequence ID" value="EQB62400.1"/>
    <property type="molecule type" value="Genomic_DNA"/>
</dbReference>
<dbReference type="VEuPathDB" id="MicrosporidiaDB:NAPIS_ORF00021"/>
<organism evidence="1 2">
    <name type="scientific">Vairimorpha apis BRL 01</name>
    <dbReference type="NCBI Taxonomy" id="1037528"/>
    <lineage>
        <taxon>Eukaryota</taxon>
        <taxon>Fungi</taxon>
        <taxon>Fungi incertae sedis</taxon>
        <taxon>Microsporidia</taxon>
        <taxon>Nosematidae</taxon>
        <taxon>Vairimorpha</taxon>
    </lineage>
</organism>
<dbReference type="AlphaFoldDB" id="T0MN39"/>
<gene>
    <name evidence="1" type="ORF">NAPIS_ORF00021</name>
</gene>
<proteinExistence type="predicted"/>